<dbReference type="InterPro" id="IPR050121">
    <property type="entry name" value="Cytochrome_P450_monoxygenase"/>
</dbReference>
<evidence type="ECO:0000313" key="10">
    <source>
        <dbReference type="EMBL" id="KAJ5087802.1"/>
    </source>
</evidence>
<dbReference type="Gene3D" id="1.10.630.10">
    <property type="entry name" value="Cytochrome P450"/>
    <property type="match status" value="1"/>
</dbReference>
<comment type="similarity">
    <text evidence="2 9">Belongs to the cytochrome P450 family.</text>
</comment>
<accession>A0A9W9ETL9</accession>
<name>A0A9W9ETL9_9EURO</name>
<evidence type="ECO:0000256" key="4">
    <source>
        <dbReference type="ARBA" id="ARBA00022723"/>
    </source>
</evidence>
<protein>
    <recommendedName>
        <fullName evidence="12">Cytochrome P450</fullName>
    </recommendedName>
</protein>
<dbReference type="GO" id="GO:0016705">
    <property type="term" value="F:oxidoreductase activity, acting on paired donors, with incorporation or reduction of molecular oxygen"/>
    <property type="evidence" value="ECO:0007669"/>
    <property type="project" value="InterPro"/>
</dbReference>
<keyword evidence="5 9" id="KW-0560">Oxidoreductase</keyword>
<evidence type="ECO:0000256" key="8">
    <source>
        <dbReference type="PIRSR" id="PIRSR602401-1"/>
    </source>
</evidence>
<reference evidence="10" key="1">
    <citation type="submission" date="2022-11" db="EMBL/GenBank/DDBJ databases">
        <authorList>
            <person name="Petersen C."/>
        </authorList>
    </citation>
    <scope>NUCLEOTIDE SEQUENCE</scope>
    <source>
        <strain evidence="10">IBT 30069</strain>
    </source>
</reference>
<keyword evidence="11" id="KW-1185">Reference proteome</keyword>
<comment type="caution">
    <text evidence="10">The sequence shown here is derived from an EMBL/GenBank/DDBJ whole genome shotgun (WGS) entry which is preliminary data.</text>
</comment>
<dbReference type="InterPro" id="IPR002401">
    <property type="entry name" value="Cyt_P450_E_grp-I"/>
</dbReference>
<proteinExistence type="inferred from homology"/>
<dbReference type="PRINTS" id="PR00463">
    <property type="entry name" value="EP450I"/>
</dbReference>
<dbReference type="GO" id="GO:0020037">
    <property type="term" value="F:heme binding"/>
    <property type="evidence" value="ECO:0007669"/>
    <property type="project" value="InterPro"/>
</dbReference>
<dbReference type="AlphaFoldDB" id="A0A9W9ETL9"/>
<reference evidence="10" key="2">
    <citation type="journal article" date="2023" name="IMA Fungus">
        <title>Comparative genomic study of the Penicillium genus elucidates a diverse pangenome and 15 lateral gene transfer events.</title>
        <authorList>
            <person name="Petersen C."/>
            <person name="Sorensen T."/>
            <person name="Nielsen M.R."/>
            <person name="Sondergaard T.E."/>
            <person name="Sorensen J.L."/>
            <person name="Fitzpatrick D.A."/>
            <person name="Frisvad J.C."/>
            <person name="Nielsen K.L."/>
        </authorList>
    </citation>
    <scope>NUCLEOTIDE SEQUENCE</scope>
    <source>
        <strain evidence="10">IBT 30069</strain>
    </source>
</reference>
<organism evidence="10 11">
    <name type="scientific">Penicillium angulare</name>
    <dbReference type="NCBI Taxonomy" id="116970"/>
    <lineage>
        <taxon>Eukaryota</taxon>
        <taxon>Fungi</taxon>
        <taxon>Dikarya</taxon>
        <taxon>Ascomycota</taxon>
        <taxon>Pezizomycotina</taxon>
        <taxon>Eurotiomycetes</taxon>
        <taxon>Eurotiomycetidae</taxon>
        <taxon>Eurotiales</taxon>
        <taxon>Aspergillaceae</taxon>
        <taxon>Penicillium</taxon>
    </lineage>
</organism>
<evidence type="ECO:0000256" key="6">
    <source>
        <dbReference type="ARBA" id="ARBA00023004"/>
    </source>
</evidence>
<gene>
    <name evidence="10" type="ORF">N7456_011418</name>
</gene>
<keyword evidence="6 8" id="KW-0408">Iron</keyword>
<dbReference type="EMBL" id="JAPQKH010000007">
    <property type="protein sequence ID" value="KAJ5087802.1"/>
    <property type="molecule type" value="Genomic_DNA"/>
</dbReference>
<dbReference type="PRINTS" id="PR00385">
    <property type="entry name" value="P450"/>
</dbReference>
<keyword evidence="3 8" id="KW-0349">Heme</keyword>
<dbReference type="PANTHER" id="PTHR24305:SF157">
    <property type="entry name" value="N-ACETYLTRYPTOPHAN 6-HYDROXYLASE IVOC-RELATED"/>
    <property type="match status" value="1"/>
</dbReference>
<feature type="binding site" description="axial binding residue" evidence="8">
    <location>
        <position position="438"/>
    </location>
    <ligand>
        <name>heme</name>
        <dbReference type="ChEBI" id="CHEBI:30413"/>
    </ligand>
    <ligandPart>
        <name>Fe</name>
        <dbReference type="ChEBI" id="CHEBI:18248"/>
    </ligandPart>
</feature>
<dbReference type="CDD" id="cd11062">
    <property type="entry name" value="CYP58-like"/>
    <property type="match status" value="1"/>
</dbReference>
<evidence type="ECO:0000256" key="3">
    <source>
        <dbReference type="ARBA" id="ARBA00022617"/>
    </source>
</evidence>
<dbReference type="PANTHER" id="PTHR24305">
    <property type="entry name" value="CYTOCHROME P450"/>
    <property type="match status" value="1"/>
</dbReference>
<evidence type="ECO:0000256" key="9">
    <source>
        <dbReference type="RuleBase" id="RU000461"/>
    </source>
</evidence>
<dbReference type="OrthoDB" id="3945418at2759"/>
<keyword evidence="4 8" id="KW-0479">Metal-binding</keyword>
<dbReference type="GO" id="GO:0005506">
    <property type="term" value="F:iron ion binding"/>
    <property type="evidence" value="ECO:0007669"/>
    <property type="project" value="InterPro"/>
</dbReference>
<comment type="cofactor">
    <cofactor evidence="1 8">
        <name>heme</name>
        <dbReference type="ChEBI" id="CHEBI:30413"/>
    </cofactor>
</comment>
<evidence type="ECO:0000256" key="5">
    <source>
        <dbReference type="ARBA" id="ARBA00023002"/>
    </source>
</evidence>
<evidence type="ECO:0000313" key="11">
    <source>
        <dbReference type="Proteomes" id="UP001149165"/>
    </source>
</evidence>
<dbReference type="InterPro" id="IPR036396">
    <property type="entry name" value="Cyt_P450_sf"/>
</dbReference>
<evidence type="ECO:0000256" key="1">
    <source>
        <dbReference type="ARBA" id="ARBA00001971"/>
    </source>
</evidence>
<dbReference type="InterPro" id="IPR001128">
    <property type="entry name" value="Cyt_P450"/>
</dbReference>
<dbReference type="GO" id="GO:0004497">
    <property type="term" value="F:monooxygenase activity"/>
    <property type="evidence" value="ECO:0007669"/>
    <property type="project" value="UniProtKB-KW"/>
</dbReference>
<dbReference type="SUPFAM" id="SSF48264">
    <property type="entry name" value="Cytochrome P450"/>
    <property type="match status" value="1"/>
</dbReference>
<dbReference type="InterPro" id="IPR017972">
    <property type="entry name" value="Cyt_P450_CS"/>
</dbReference>
<dbReference type="PROSITE" id="PS00086">
    <property type="entry name" value="CYTOCHROME_P450"/>
    <property type="match status" value="1"/>
</dbReference>
<evidence type="ECO:0000256" key="2">
    <source>
        <dbReference type="ARBA" id="ARBA00010617"/>
    </source>
</evidence>
<keyword evidence="7 9" id="KW-0503">Monooxygenase</keyword>
<dbReference type="Proteomes" id="UP001149165">
    <property type="component" value="Unassembled WGS sequence"/>
</dbReference>
<sequence length="499" mass="56613">MLAQASSCVGAFVVYLIIRTIYRLHFHPLSKIPGPKLAAATNGYEFYFNVIKRGKFIWEIERLHEIYGPIIRITPKEIHIKDSNYYEEIYASSSRKREKDGPYFQQFDMEGSGFVTVAAELHRERRAPLNKLFSKSATTDMLPILYDNLDKLCRHIKGAYESDRVIKLDAGFAGLTSDTIYGYFLGYRSGNLDSQDFNEHVRDGINALTRLCHVNFFFPIIQTIVGLFPLPVLKTLNPHIHALMEQKAHIRTQVVNALSGKQTKDGSALENVLNDGLSENLRGVDRLANEGMAIVSAGIETTGRALAVGFYQIISNKDIQTKLREELKSVIPTPQSRPAWDQLRQLPYLSSVILETLRLATGIAMRSPRVAPTETLIYGDHVIPPGTSMSQHNYFVLMDPEIFSEPHVFDPERWLRAATKGEHLERYLVTFSKGSRNCLGMNLAYAELYLTIATLVRQFDFTLHDTTWKDIAFARDFSVPYPEEGNTSLQVLVRNMIQE</sequence>
<evidence type="ECO:0000256" key="7">
    <source>
        <dbReference type="ARBA" id="ARBA00023033"/>
    </source>
</evidence>
<dbReference type="GO" id="GO:0043386">
    <property type="term" value="P:mycotoxin biosynthetic process"/>
    <property type="evidence" value="ECO:0007669"/>
    <property type="project" value="UniProtKB-ARBA"/>
</dbReference>
<evidence type="ECO:0008006" key="12">
    <source>
        <dbReference type="Google" id="ProtNLM"/>
    </source>
</evidence>
<dbReference type="Pfam" id="PF00067">
    <property type="entry name" value="p450"/>
    <property type="match status" value="1"/>
</dbReference>